<dbReference type="EMBL" id="KN832970">
    <property type="protein sequence ID" value="KIM92387.1"/>
    <property type="molecule type" value="Genomic_DNA"/>
</dbReference>
<dbReference type="SUPFAM" id="SSF48452">
    <property type="entry name" value="TPR-like"/>
    <property type="match status" value="1"/>
</dbReference>
<dbReference type="PANTHER" id="PTHR15696">
    <property type="entry name" value="SMG-7 SUPPRESSOR WITH MORPHOLOGICAL EFFECT ON GENITALIA PROTEIN 7"/>
    <property type="match status" value="1"/>
</dbReference>
<feature type="region of interest" description="Disordered" evidence="1">
    <location>
        <begin position="797"/>
        <end position="942"/>
    </location>
</feature>
<proteinExistence type="predicted"/>
<feature type="region of interest" description="Disordered" evidence="1">
    <location>
        <begin position="155"/>
        <end position="191"/>
    </location>
</feature>
<feature type="domain" description="Telomerase activating protein Est1-like N-terminal" evidence="3">
    <location>
        <begin position="60"/>
        <end position="224"/>
    </location>
</feature>
<sequence>MAEQASHISREAKGLQQGLKEALKTQDPWDREIEFQRKNLRRHYLRLLLVHPYAKESKDAENHLWMQTSYAFISIYKQRITSLDRALQSAPRHQPRQGGHGPVEYRKLMQRFRQFLAEEEKFWTQLVVRLRRSFGLDEAQSAFVVLGILPADEATSAHGQDSPELLQHREGPTTNGRNQFQFPSEDGSPSVLPQFSIERAGRLAILSKALVCLGDIARYRELYNESGGRPKAGHEESPLPARKNARNKRGGAPGMDPIPRARNYDKAQQCYEQARLLVPYEGNPSHQLAILASYQKDLFGSLIHYYRALCVLQPYDTASENLGTVVNKALDQWKTRMKREKEKNANKVERDGLTPLAPRLRVEIFKERVVVLHALWRLGLERMEATSPKHAEDVLNDFNSLVSERVLPIDTISKVLVLAQGALWKHHTIRDSTSPLSTSSSTAIESHIATHILGLHRVLLEIGLVQLAESPPQDAAENDLAQRITATFRRMLPALRIAGKWLQANFKYVLRGQQSDATKTKEDAVSNKKEKRKSGPSLAIAGAPLFWESYAQFINALYRSFPEGSLPALTSPLEEDVDMKGFLPLKNLMVGEEKGDKENKGDRNKAAAQVHPNEEQLMRIADLLNDAKILIDFENSPLVLRSPRSGSTAGGSLVQPARVLYIGDKGQGDATQEDTPSVTRDGRSNQFDIGDREDDAMTETDRTDDDPVGDAFRQVLDGSDRDIDIDEDEEDEIVWNPRASMSPIRPVVPTALPSPPRAVPMSPIVPSFTPRSPALLPPTRPQAMSSLAAQPALSTAPTSTTAQDLLNSFMGPPRDTGGGDILSGSAPESSAPQPPLLFGSGPPNRPGHSIWSMSLDDSSLNFPNTNGSAQHTRPYVPPTQTFSRSPQHSSQPSWPSSFVDSSQSSQSHLMTGALPSNVGSHSHYINNAGSHKRTPSATFFSSQSPRSDSFAFSSAAPPQTYHSRTSASHIPAAYVDPAIMAASGSLYPEASLPDYRGSSLHHHDSRMGQAFAPAPVPQLWGNNG</sequence>
<organism evidence="4 5">
    <name type="scientific">Piloderma croceum (strain F 1598)</name>
    <dbReference type="NCBI Taxonomy" id="765440"/>
    <lineage>
        <taxon>Eukaryota</taxon>
        <taxon>Fungi</taxon>
        <taxon>Dikarya</taxon>
        <taxon>Basidiomycota</taxon>
        <taxon>Agaricomycotina</taxon>
        <taxon>Agaricomycetes</taxon>
        <taxon>Agaricomycetidae</taxon>
        <taxon>Atheliales</taxon>
        <taxon>Atheliaceae</taxon>
        <taxon>Piloderma</taxon>
    </lineage>
</organism>
<accession>A0A0C3CRT0</accession>
<evidence type="ECO:0000313" key="4">
    <source>
        <dbReference type="EMBL" id="KIM92387.1"/>
    </source>
</evidence>
<evidence type="ECO:0000256" key="1">
    <source>
        <dbReference type="SAM" id="MobiDB-lite"/>
    </source>
</evidence>
<keyword evidence="5" id="KW-1185">Reference proteome</keyword>
<evidence type="ECO:0000259" key="2">
    <source>
        <dbReference type="Pfam" id="PF10373"/>
    </source>
</evidence>
<gene>
    <name evidence="4" type="ORF">PILCRDRAFT_810444</name>
</gene>
<dbReference type="InterPro" id="IPR011990">
    <property type="entry name" value="TPR-like_helical_dom_sf"/>
</dbReference>
<dbReference type="InterPro" id="IPR019458">
    <property type="entry name" value="Est1-like_N"/>
</dbReference>
<name>A0A0C3CRT0_PILCF</name>
<dbReference type="Gene3D" id="1.25.40.10">
    <property type="entry name" value="Tetratricopeptide repeat domain"/>
    <property type="match status" value="1"/>
</dbReference>
<feature type="compositionally biased region" description="Acidic residues" evidence="1">
    <location>
        <begin position="691"/>
        <end position="708"/>
    </location>
</feature>
<dbReference type="HOGENOM" id="CLU_011778_0_0_1"/>
<feature type="region of interest" description="Disordered" evidence="1">
    <location>
        <begin position="225"/>
        <end position="260"/>
    </location>
</feature>
<feature type="compositionally biased region" description="Low complexity" evidence="1">
    <location>
        <begin position="883"/>
        <end position="907"/>
    </location>
</feature>
<dbReference type="STRING" id="765440.A0A0C3CRT0"/>
<evidence type="ECO:0000313" key="5">
    <source>
        <dbReference type="Proteomes" id="UP000054166"/>
    </source>
</evidence>
<dbReference type="Pfam" id="PF10374">
    <property type="entry name" value="EST1"/>
    <property type="match status" value="1"/>
</dbReference>
<evidence type="ECO:0008006" key="6">
    <source>
        <dbReference type="Google" id="ProtNLM"/>
    </source>
</evidence>
<reference evidence="5" key="2">
    <citation type="submission" date="2015-01" db="EMBL/GenBank/DDBJ databases">
        <title>Evolutionary Origins and Diversification of the Mycorrhizal Mutualists.</title>
        <authorList>
            <consortium name="DOE Joint Genome Institute"/>
            <consortium name="Mycorrhizal Genomics Consortium"/>
            <person name="Kohler A."/>
            <person name="Kuo A."/>
            <person name="Nagy L.G."/>
            <person name="Floudas D."/>
            <person name="Copeland A."/>
            <person name="Barry K.W."/>
            <person name="Cichocki N."/>
            <person name="Veneault-Fourrey C."/>
            <person name="LaButti K."/>
            <person name="Lindquist E.A."/>
            <person name="Lipzen A."/>
            <person name="Lundell T."/>
            <person name="Morin E."/>
            <person name="Murat C."/>
            <person name="Riley R."/>
            <person name="Ohm R."/>
            <person name="Sun H."/>
            <person name="Tunlid A."/>
            <person name="Henrissat B."/>
            <person name="Grigoriev I.V."/>
            <person name="Hibbett D.S."/>
            <person name="Martin F."/>
        </authorList>
    </citation>
    <scope>NUCLEOTIDE SEQUENCE [LARGE SCALE GENOMIC DNA]</scope>
    <source>
        <strain evidence="5">F 1598</strain>
    </source>
</reference>
<reference evidence="4 5" key="1">
    <citation type="submission" date="2014-04" db="EMBL/GenBank/DDBJ databases">
        <authorList>
            <consortium name="DOE Joint Genome Institute"/>
            <person name="Kuo A."/>
            <person name="Tarkka M."/>
            <person name="Buscot F."/>
            <person name="Kohler A."/>
            <person name="Nagy L.G."/>
            <person name="Floudas D."/>
            <person name="Copeland A."/>
            <person name="Barry K.W."/>
            <person name="Cichocki N."/>
            <person name="Veneault-Fourrey C."/>
            <person name="LaButti K."/>
            <person name="Lindquist E.A."/>
            <person name="Lipzen A."/>
            <person name="Lundell T."/>
            <person name="Morin E."/>
            <person name="Murat C."/>
            <person name="Sun H."/>
            <person name="Tunlid A."/>
            <person name="Henrissat B."/>
            <person name="Grigoriev I.V."/>
            <person name="Hibbett D.S."/>
            <person name="Martin F."/>
            <person name="Nordberg H.P."/>
            <person name="Cantor M.N."/>
            <person name="Hua S.X."/>
        </authorList>
    </citation>
    <scope>NUCLEOTIDE SEQUENCE [LARGE SCALE GENOMIC DNA]</scope>
    <source>
        <strain evidence="4 5">F 1598</strain>
    </source>
</reference>
<dbReference type="OrthoDB" id="69928at2759"/>
<protein>
    <recommendedName>
        <fullName evidence="6">DNA/RNA-binding domain-containing protein</fullName>
    </recommendedName>
</protein>
<dbReference type="InParanoid" id="A0A0C3CRT0"/>
<evidence type="ECO:0000259" key="3">
    <source>
        <dbReference type="Pfam" id="PF10374"/>
    </source>
</evidence>
<dbReference type="Proteomes" id="UP000054166">
    <property type="component" value="Unassembled WGS sequence"/>
</dbReference>
<feature type="compositionally biased region" description="Polar residues" evidence="1">
    <location>
        <begin position="669"/>
        <end position="678"/>
    </location>
</feature>
<feature type="compositionally biased region" description="Polar residues" evidence="1">
    <location>
        <begin position="917"/>
        <end position="929"/>
    </location>
</feature>
<feature type="domain" description="DNA/RNA-binding" evidence="2">
    <location>
        <begin position="267"/>
        <end position="587"/>
    </location>
</feature>
<feature type="compositionally biased region" description="Polar residues" evidence="1">
    <location>
        <begin position="851"/>
        <end position="871"/>
    </location>
</feature>
<dbReference type="InterPro" id="IPR045153">
    <property type="entry name" value="Est1/Ebs1-like"/>
</dbReference>
<dbReference type="Pfam" id="PF10373">
    <property type="entry name" value="EST1_DNA_bind"/>
    <property type="match status" value="1"/>
</dbReference>
<dbReference type="InterPro" id="IPR018834">
    <property type="entry name" value="DNA/RNA-bd_Est1-type"/>
</dbReference>
<feature type="region of interest" description="Disordered" evidence="1">
    <location>
        <begin position="666"/>
        <end position="721"/>
    </location>
</feature>
<feature type="compositionally biased region" description="Polar residues" evidence="1">
    <location>
        <begin position="172"/>
        <end position="182"/>
    </location>
</feature>
<dbReference type="AlphaFoldDB" id="A0A0C3CRT0"/>
<dbReference type="PANTHER" id="PTHR15696:SF36">
    <property type="entry name" value="NONSENSE-MEDIATED MRNA DECAY FACTOR"/>
    <property type="match status" value="1"/>
</dbReference>